<dbReference type="GO" id="GO:0003700">
    <property type="term" value="F:DNA-binding transcription factor activity"/>
    <property type="evidence" value="ECO:0007669"/>
    <property type="project" value="TreeGrafter"/>
</dbReference>
<evidence type="ECO:0000256" key="3">
    <source>
        <dbReference type="SAM" id="MobiDB-lite"/>
    </source>
</evidence>
<dbReference type="SUPFAM" id="SSF46689">
    <property type="entry name" value="Homeodomain-like"/>
    <property type="match status" value="1"/>
</dbReference>
<feature type="domain" description="HTH tetR-type" evidence="4">
    <location>
        <begin position="7"/>
        <end position="67"/>
    </location>
</feature>
<dbReference type="AlphaFoldDB" id="A0A0K1PUU1"/>
<dbReference type="Pfam" id="PF00440">
    <property type="entry name" value="TetR_N"/>
    <property type="match status" value="1"/>
</dbReference>
<evidence type="ECO:0000313" key="5">
    <source>
        <dbReference type="EMBL" id="AKU97146.1"/>
    </source>
</evidence>
<dbReference type="PANTHER" id="PTHR30055:SF226">
    <property type="entry name" value="HTH-TYPE TRANSCRIPTIONAL REGULATOR PKSA"/>
    <property type="match status" value="1"/>
</dbReference>
<evidence type="ECO:0000256" key="1">
    <source>
        <dbReference type="ARBA" id="ARBA00023125"/>
    </source>
</evidence>
<dbReference type="PRINTS" id="PR00455">
    <property type="entry name" value="HTHTETR"/>
</dbReference>
<evidence type="ECO:0000259" key="4">
    <source>
        <dbReference type="PROSITE" id="PS50977"/>
    </source>
</evidence>
<protein>
    <submittedName>
        <fullName evidence="5">Regulatory protein TetR</fullName>
    </submittedName>
</protein>
<evidence type="ECO:0000313" key="6">
    <source>
        <dbReference type="Proteomes" id="UP000064967"/>
    </source>
</evidence>
<reference evidence="5 6" key="1">
    <citation type="submission" date="2015-08" db="EMBL/GenBank/DDBJ databases">
        <authorList>
            <person name="Babu N.S."/>
            <person name="Beckwith C.J."/>
            <person name="Beseler K.G."/>
            <person name="Brison A."/>
            <person name="Carone J.V."/>
            <person name="Caskin T.P."/>
            <person name="Diamond M."/>
            <person name="Durham M.E."/>
            <person name="Foxe J.M."/>
            <person name="Go M."/>
            <person name="Henderson B.A."/>
            <person name="Jones I.B."/>
            <person name="McGettigan J.A."/>
            <person name="Micheletti S.J."/>
            <person name="Nasrallah M.E."/>
            <person name="Ortiz D."/>
            <person name="Piller C.R."/>
            <person name="Privatt S.R."/>
            <person name="Schneider S.L."/>
            <person name="Sharp S."/>
            <person name="Smith T.C."/>
            <person name="Stanton J.D."/>
            <person name="Ullery H.E."/>
            <person name="Wilson R.J."/>
            <person name="Serrano M.G."/>
            <person name="Buck G."/>
            <person name="Lee V."/>
            <person name="Wang Y."/>
            <person name="Carvalho R."/>
            <person name="Voegtly L."/>
            <person name="Shi R."/>
            <person name="Duckworth R."/>
            <person name="Johnson A."/>
            <person name="Loviza R."/>
            <person name="Walstead R."/>
            <person name="Shah Z."/>
            <person name="Kiflezghi M."/>
            <person name="Wade K."/>
            <person name="Ball S.L."/>
            <person name="Bradley K.W."/>
            <person name="Asai D.J."/>
            <person name="Bowman C.A."/>
            <person name="Russell D.A."/>
            <person name="Pope W.H."/>
            <person name="Jacobs-Sera D."/>
            <person name="Hendrix R.W."/>
            <person name="Hatfull G.F."/>
        </authorList>
    </citation>
    <scope>NUCLEOTIDE SEQUENCE [LARGE SCALE GENOMIC DNA]</scope>
    <source>
        <strain evidence="5 6">DSM 27648</strain>
    </source>
</reference>
<accession>A0A0K1PUU1</accession>
<keyword evidence="1 2" id="KW-0238">DNA-binding</keyword>
<dbReference type="InterPro" id="IPR050109">
    <property type="entry name" value="HTH-type_TetR-like_transc_reg"/>
</dbReference>
<feature type="DNA-binding region" description="H-T-H motif" evidence="2">
    <location>
        <begin position="30"/>
        <end position="49"/>
    </location>
</feature>
<name>A0A0K1PUU1_9BACT</name>
<dbReference type="PROSITE" id="PS50977">
    <property type="entry name" value="HTH_TETR_2"/>
    <property type="match status" value="1"/>
</dbReference>
<proteinExistence type="predicted"/>
<organism evidence="5 6">
    <name type="scientific">Labilithrix luteola</name>
    <dbReference type="NCBI Taxonomy" id="1391654"/>
    <lineage>
        <taxon>Bacteria</taxon>
        <taxon>Pseudomonadati</taxon>
        <taxon>Myxococcota</taxon>
        <taxon>Polyangia</taxon>
        <taxon>Polyangiales</taxon>
        <taxon>Labilitrichaceae</taxon>
        <taxon>Labilithrix</taxon>
    </lineage>
</organism>
<dbReference type="InterPro" id="IPR001647">
    <property type="entry name" value="HTH_TetR"/>
</dbReference>
<keyword evidence="6" id="KW-1185">Reference proteome</keyword>
<dbReference type="Proteomes" id="UP000064967">
    <property type="component" value="Chromosome"/>
</dbReference>
<sequence>MSRIADPKAKISLLRAAEAVFAERGLASAKVEEITKRAGLSKGAFYLHFESKEAALKHVVESFLARCGQFFPSPPVHPGLPEERFEMVERSRVEDVQLFEFLWQNRAILRILPTCQGPYDYLFQAFHSEIVKTTREWLDYFRREGIYRDDLDCDLAVTLVVGAYNQLVTRLVATDTRPPIETWVRFAQDTFFRAFGTPELLRALEMRNRPVNNDGERTHVRSGQLAGEGKPARTTRVVRGRV</sequence>
<dbReference type="GO" id="GO:0000976">
    <property type="term" value="F:transcription cis-regulatory region binding"/>
    <property type="evidence" value="ECO:0007669"/>
    <property type="project" value="TreeGrafter"/>
</dbReference>
<gene>
    <name evidence="5" type="ORF">AKJ09_03810</name>
</gene>
<feature type="region of interest" description="Disordered" evidence="3">
    <location>
        <begin position="212"/>
        <end position="242"/>
    </location>
</feature>
<dbReference type="STRING" id="1391654.AKJ09_03810"/>
<dbReference type="PANTHER" id="PTHR30055">
    <property type="entry name" value="HTH-TYPE TRANSCRIPTIONAL REGULATOR RUTR"/>
    <property type="match status" value="1"/>
</dbReference>
<dbReference type="InterPro" id="IPR036271">
    <property type="entry name" value="Tet_transcr_reg_TetR-rel_C_sf"/>
</dbReference>
<dbReference type="SUPFAM" id="SSF48498">
    <property type="entry name" value="Tetracyclin repressor-like, C-terminal domain"/>
    <property type="match status" value="1"/>
</dbReference>
<dbReference type="Gene3D" id="1.10.357.10">
    <property type="entry name" value="Tetracycline Repressor, domain 2"/>
    <property type="match status" value="1"/>
</dbReference>
<dbReference type="InterPro" id="IPR009057">
    <property type="entry name" value="Homeodomain-like_sf"/>
</dbReference>
<dbReference type="EMBL" id="CP012333">
    <property type="protein sequence ID" value="AKU97146.1"/>
    <property type="molecule type" value="Genomic_DNA"/>
</dbReference>
<dbReference type="RefSeq" id="WP_169927612.1">
    <property type="nucleotide sequence ID" value="NZ_CP012333.1"/>
</dbReference>
<evidence type="ECO:0000256" key="2">
    <source>
        <dbReference type="PROSITE-ProRule" id="PRU00335"/>
    </source>
</evidence>
<dbReference type="KEGG" id="llu:AKJ09_03810"/>